<sequence>METRANYVLIGAFTLAAAAFMLLFGLWAAKYTSAKDWRHYDVVFDEAVTGLTEGGSVQYNGISVGTVDDLRLDPDDPRKVIARVKLRAETPVKTDTHAKLSFTGLTGTAFIQLTGGSPTAPLLASENGDDVPVIETEASALQNIAETANKLVTRLDQVLSEDNIRNITETLKNLENATGAIADQRQDLGALISNARVSSEKLAATLDTTQGAIADIDRELVDKLPGLIAKLDSTLTRLDSAAGNANSLLDENRGAIRNFTEDGLAQLGPTLEELRVLVRDLRRISTRLDDNPAGYVLGRQKPKEFEPE</sequence>
<keyword evidence="4" id="KW-1185">Reference proteome</keyword>
<proteinExistence type="predicted"/>
<accession>A0ABW2YAG5</accession>
<feature type="transmembrane region" description="Helical" evidence="1">
    <location>
        <begin position="6"/>
        <end position="29"/>
    </location>
</feature>
<comment type="caution">
    <text evidence="3">The sequence shown here is derived from an EMBL/GenBank/DDBJ whole genome shotgun (WGS) entry which is preliminary data.</text>
</comment>
<name>A0ABW2YAG5_9GAMM</name>
<evidence type="ECO:0000256" key="1">
    <source>
        <dbReference type="SAM" id="Phobius"/>
    </source>
</evidence>
<dbReference type="Pfam" id="PF02470">
    <property type="entry name" value="MlaD"/>
    <property type="match status" value="1"/>
</dbReference>
<dbReference type="InterPro" id="IPR003399">
    <property type="entry name" value="Mce/MlaD"/>
</dbReference>
<dbReference type="EMBL" id="JBHTIF010000001">
    <property type="protein sequence ID" value="MFD0725165.1"/>
    <property type="molecule type" value="Genomic_DNA"/>
</dbReference>
<dbReference type="RefSeq" id="WP_386822780.1">
    <property type="nucleotide sequence ID" value="NZ_JBHTIF010000001.1"/>
</dbReference>
<reference evidence="4" key="1">
    <citation type="journal article" date="2019" name="Int. J. Syst. Evol. Microbiol.">
        <title>The Global Catalogue of Microorganisms (GCM) 10K type strain sequencing project: providing services to taxonomists for standard genome sequencing and annotation.</title>
        <authorList>
            <consortium name="The Broad Institute Genomics Platform"/>
            <consortium name="The Broad Institute Genome Sequencing Center for Infectious Disease"/>
            <person name="Wu L."/>
            <person name="Ma J."/>
        </authorList>
    </citation>
    <scope>NUCLEOTIDE SEQUENCE [LARGE SCALE GENOMIC DNA]</scope>
    <source>
        <strain evidence="4">CCUG 55585</strain>
    </source>
</reference>
<gene>
    <name evidence="3" type="ORF">ACFQ0E_06070</name>
</gene>
<dbReference type="Proteomes" id="UP001597110">
    <property type="component" value="Unassembled WGS sequence"/>
</dbReference>
<keyword evidence="1" id="KW-1133">Transmembrane helix</keyword>
<dbReference type="PANTHER" id="PTHR36698">
    <property type="entry name" value="BLL5892 PROTEIN"/>
    <property type="match status" value="1"/>
</dbReference>
<evidence type="ECO:0000313" key="3">
    <source>
        <dbReference type="EMBL" id="MFD0725165.1"/>
    </source>
</evidence>
<organism evidence="3 4">
    <name type="scientific">Lysobacter brunescens</name>
    <dbReference type="NCBI Taxonomy" id="262323"/>
    <lineage>
        <taxon>Bacteria</taxon>
        <taxon>Pseudomonadati</taxon>
        <taxon>Pseudomonadota</taxon>
        <taxon>Gammaproteobacteria</taxon>
        <taxon>Lysobacterales</taxon>
        <taxon>Lysobacteraceae</taxon>
        <taxon>Lysobacter</taxon>
    </lineage>
</organism>
<evidence type="ECO:0000313" key="4">
    <source>
        <dbReference type="Proteomes" id="UP001597110"/>
    </source>
</evidence>
<evidence type="ECO:0000259" key="2">
    <source>
        <dbReference type="Pfam" id="PF02470"/>
    </source>
</evidence>
<keyword evidence="1" id="KW-0472">Membrane</keyword>
<dbReference type="PANTHER" id="PTHR36698:SF2">
    <property type="entry name" value="MCE_MLAD DOMAIN-CONTAINING PROTEIN"/>
    <property type="match status" value="1"/>
</dbReference>
<keyword evidence="1" id="KW-0812">Transmembrane</keyword>
<protein>
    <submittedName>
        <fullName evidence="3">MlaD family protein</fullName>
    </submittedName>
</protein>
<feature type="domain" description="Mce/MlaD" evidence="2">
    <location>
        <begin position="39"/>
        <end position="116"/>
    </location>
</feature>